<protein>
    <submittedName>
        <fullName evidence="1">Uncharacterized protein</fullName>
    </submittedName>
</protein>
<evidence type="ECO:0000313" key="1">
    <source>
        <dbReference type="EMBL" id="MUM77262.1"/>
    </source>
</evidence>
<keyword evidence="2" id="KW-1185">Reference proteome</keyword>
<comment type="caution">
    <text evidence="1">The sequence shown here is derived from an EMBL/GenBank/DDBJ whole genome shotgun (WGS) entry which is preliminary data.</text>
</comment>
<evidence type="ECO:0000313" key="2">
    <source>
        <dbReference type="Proteomes" id="UP000461162"/>
    </source>
</evidence>
<dbReference type="AlphaFoldDB" id="A0A7K1KN07"/>
<accession>A0A7K1KN07</accession>
<dbReference type="Proteomes" id="UP000461162">
    <property type="component" value="Unassembled WGS sequence"/>
</dbReference>
<proteinExistence type="predicted"/>
<name>A0A7K1KN07_9BACT</name>
<gene>
    <name evidence="1" type="ORF">GKC30_06425</name>
</gene>
<organism evidence="1 2">
    <name type="scientific">Pseudodesulfovibrio alkaliphilus</name>
    <dbReference type="NCBI Taxonomy" id="2661613"/>
    <lineage>
        <taxon>Bacteria</taxon>
        <taxon>Pseudomonadati</taxon>
        <taxon>Thermodesulfobacteriota</taxon>
        <taxon>Desulfovibrionia</taxon>
        <taxon>Desulfovibrionales</taxon>
        <taxon>Desulfovibrionaceae</taxon>
    </lineage>
</organism>
<reference evidence="1 2" key="1">
    <citation type="submission" date="2019-11" db="EMBL/GenBank/DDBJ databases">
        <title>Pseudodesulfovibrio alkaliphilus, sp. nov., an alkaliphilic sulfate-reducing bacteria from mud volcano of Taman peninsula, Russia.</title>
        <authorList>
            <person name="Frolova A."/>
            <person name="Merkel A.Y."/>
            <person name="Slobodkin A.I."/>
        </authorList>
    </citation>
    <scope>NUCLEOTIDE SEQUENCE [LARGE SCALE GENOMIC DNA]</scope>
    <source>
        <strain evidence="1 2">F-1</strain>
    </source>
</reference>
<sequence length="85" mass="9384">MTRQFDPELLYVECSQCGQPILWGHGMTSRLLAMAGIDATALDERCVIVSEGCPACRPGETSFTTQVVRLNREKDDRIIQPAATN</sequence>
<dbReference type="RefSeq" id="WP_155933223.1">
    <property type="nucleotide sequence ID" value="NZ_WODC01000003.1"/>
</dbReference>
<dbReference type="EMBL" id="WODC01000003">
    <property type="protein sequence ID" value="MUM77262.1"/>
    <property type="molecule type" value="Genomic_DNA"/>
</dbReference>